<evidence type="ECO:0000256" key="17">
    <source>
        <dbReference type="ARBA" id="ARBA00024861"/>
    </source>
</evidence>
<evidence type="ECO:0000256" key="11">
    <source>
        <dbReference type="ARBA" id="ARBA00022679"/>
    </source>
</evidence>
<evidence type="ECO:0000256" key="13">
    <source>
        <dbReference type="ARBA" id="ARBA00022741"/>
    </source>
</evidence>
<reference evidence="21 22" key="1">
    <citation type="submission" date="2019-01" db="EMBL/GenBank/DDBJ databases">
        <title>Draft genome sequence of Dictyobacter sp. Uno17.</title>
        <authorList>
            <person name="Wang C.M."/>
            <person name="Zheng Y."/>
            <person name="Sakai Y."/>
            <person name="Abe K."/>
            <person name="Yokota A."/>
            <person name="Yabe S."/>
        </authorList>
    </citation>
    <scope>NUCLEOTIDE SEQUENCE [LARGE SCALE GENOMIC DNA]</scope>
    <source>
        <strain evidence="21 22">Uno17</strain>
    </source>
</reference>
<protein>
    <recommendedName>
        <fullName evidence="7 18">ATP phosphoribosyltransferase</fullName>
        <shortName evidence="18">ATP-PRT</shortName>
        <shortName evidence="18">ATP-PRTase</shortName>
        <ecNumber evidence="6 18">2.4.2.17</ecNumber>
    </recommendedName>
</protein>
<evidence type="ECO:0000256" key="18">
    <source>
        <dbReference type="HAMAP-Rule" id="MF_00079"/>
    </source>
</evidence>
<keyword evidence="9 18" id="KW-0028">Amino-acid biosynthesis</keyword>
<dbReference type="SUPFAM" id="SSF53850">
    <property type="entry name" value="Periplasmic binding protein-like II"/>
    <property type="match status" value="1"/>
</dbReference>
<dbReference type="HAMAP" id="MF_00079">
    <property type="entry name" value="HisG_Long"/>
    <property type="match status" value="1"/>
</dbReference>
<comment type="pathway">
    <text evidence="4 18">Amino-acid biosynthesis; L-histidine biosynthesis; L-histidine from 5-phospho-alpha-D-ribose 1-diphosphate: step 1/9.</text>
</comment>
<evidence type="ECO:0000256" key="5">
    <source>
        <dbReference type="ARBA" id="ARBA00007955"/>
    </source>
</evidence>
<comment type="cofactor">
    <cofactor evidence="2 18">
        <name>Mg(2+)</name>
        <dbReference type="ChEBI" id="CHEBI:18420"/>
    </cofactor>
</comment>
<dbReference type="InterPro" id="IPR015867">
    <property type="entry name" value="N-reg_PII/ATP_PRibTrfase_C"/>
</dbReference>
<dbReference type="UniPathway" id="UPA00031">
    <property type="reaction ID" value="UER00006"/>
</dbReference>
<comment type="catalytic activity">
    <reaction evidence="1 18">
        <text>1-(5-phospho-beta-D-ribosyl)-ATP + diphosphate = 5-phospho-alpha-D-ribose 1-diphosphate + ATP</text>
        <dbReference type="Rhea" id="RHEA:18473"/>
        <dbReference type="ChEBI" id="CHEBI:30616"/>
        <dbReference type="ChEBI" id="CHEBI:33019"/>
        <dbReference type="ChEBI" id="CHEBI:58017"/>
        <dbReference type="ChEBI" id="CHEBI:73183"/>
        <dbReference type="EC" id="2.4.2.17"/>
    </reaction>
</comment>
<evidence type="ECO:0000256" key="7">
    <source>
        <dbReference type="ARBA" id="ARBA00020998"/>
    </source>
</evidence>
<comment type="subcellular location">
    <subcellularLocation>
        <location evidence="3 18">Cytoplasm</location>
    </subcellularLocation>
</comment>
<evidence type="ECO:0000256" key="15">
    <source>
        <dbReference type="ARBA" id="ARBA00022842"/>
    </source>
</evidence>
<keyword evidence="10 18" id="KW-0328">Glycosyltransferase</keyword>
<evidence type="ECO:0000259" key="19">
    <source>
        <dbReference type="Pfam" id="PF01634"/>
    </source>
</evidence>
<evidence type="ECO:0000256" key="3">
    <source>
        <dbReference type="ARBA" id="ARBA00004496"/>
    </source>
</evidence>
<dbReference type="InterPro" id="IPR001348">
    <property type="entry name" value="ATP_PRibTrfase_HisG"/>
</dbReference>
<dbReference type="InterPro" id="IPR020621">
    <property type="entry name" value="ATP-PRT_HisG_long"/>
</dbReference>
<evidence type="ECO:0000256" key="2">
    <source>
        <dbReference type="ARBA" id="ARBA00001946"/>
    </source>
</evidence>
<dbReference type="RefSeq" id="WP_216368740.1">
    <property type="nucleotide sequence ID" value="NZ_BIXY01000001.1"/>
</dbReference>
<evidence type="ECO:0000313" key="21">
    <source>
        <dbReference type="EMBL" id="GCF06671.1"/>
    </source>
</evidence>
<keyword evidence="12 18" id="KW-0479">Metal-binding</keyword>
<evidence type="ECO:0000256" key="4">
    <source>
        <dbReference type="ARBA" id="ARBA00004667"/>
    </source>
</evidence>
<dbReference type="Pfam" id="PF01634">
    <property type="entry name" value="HisG"/>
    <property type="match status" value="1"/>
</dbReference>
<keyword evidence="22" id="KW-1185">Reference proteome</keyword>
<dbReference type="GO" id="GO:0000287">
    <property type="term" value="F:magnesium ion binding"/>
    <property type="evidence" value="ECO:0007669"/>
    <property type="project" value="UniProtKB-UniRule"/>
</dbReference>
<dbReference type="EC" id="2.4.2.17" evidence="6 18"/>
<evidence type="ECO:0000313" key="22">
    <source>
        <dbReference type="Proteomes" id="UP000322530"/>
    </source>
</evidence>
<evidence type="ECO:0000256" key="12">
    <source>
        <dbReference type="ARBA" id="ARBA00022723"/>
    </source>
</evidence>
<organism evidence="21 22">
    <name type="scientific">Dictyobacter arantiisoli</name>
    <dbReference type="NCBI Taxonomy" id="2014874"/>
    <lineage>
        <taxon>Bacteria</taxon>
        <taxon>Bacillati</taxon>
        <taxon>Chloroflexota</taxon>
        <taxon>Ktedonobacteria</taxon>
        <taxon>Ktedonobacterales</taxon>
        <taxon>Dictyobacteraceae</taxon>
        <taxon>Dictyobacter</taxon>
    </lineage>
</organism>
<dbReference type="GO" id="GO:0000105">
    <property type="term" value="P:L-histidine biosynthetic process"/>
    <property type="evidence" value="ECO:0007669"/>
    <property type="project" value="UniProtKB-UniRule"/>
</dbReference>
<name>A0A5A5T5H4_9CHLR</name>
<dbReference type="GO" id="GO:0005737">
    <property type="term" value="C:cytoplasm"/>
    <property type="evidence" value="ECO:0007669"/>
    <property type="project" value="UniProtKB-SubCell"/>
</dbReference>
<dbReference type="NCBIfam" id="TIGR00070">
    <property type="entry name" value="hisG"/>
    <property type="match status" value="1"/>
</dbReference>
<dbReference type="PANTHER" id="PTHR21403:SF8">
    <property type="entry name" value="ATP PHOSPHORIBOSYLTRANSFERASE"/>
    <property type="match status" value="1"/>
</dbReference>
<evidence type="ECO:0000256" key="10">
    <source>
        <dbReference type="ARBA" id="ARBA00022676"/>
    </source>
</evidence>
<dbReference type="GO" id="GO:0005524">
    <property type="term" value="F:ATP binding"/>
    <property type="evidence" value="ECO:0007669"/>
    <property type="project" value="UniProtKB-KW"/>
</dbReference>
<comment type="similarity">
    <text evidence="5 18">Belongs to the ATP phosphoribosyltransferase family. Long subfamily.</text>
</comment>
<dbReference type="EMBL" id="BIXY01000001">
    <property type="protein sequence ID" value="GCF06671.1"/>
    <property type="molecule type" value="Genomic_DNA"/>
</dbReference>
<keyword evidence="15 18" id="KW-0460">Magnesium</keyword>
<keyword evidence="13 18" id="KW-0547">Nucleotide-binding</keyword>
<comment type="function">
    <text evidence="17 18">Catalyzes the condensation of ATP and 5-phosphoribose 1-diphosphate to form N'-(5'-phosphoribosyl)-ATP (PR-ATP). Has a crucial role in the pathway because the rate of histidine biosynthesis seems to be controlled primarily by regulation of HisG enzymatic activity.</text>
</comment>
<dbReference type="InterPro" id="IPR013820">
    <property type="entry name" value="ATP_PRibTrfase_cat"/>
</dbReference>
<keyword evidence="16 18" id="KW-0368">Histidine biosynthesis</keyword>
<feature type="domain" description="ATP phosphoribosyltransferase catalytic" evidence="19">
    <location>
        <begin position="59"/>
        <end position="215"/>
    </location>
</feature>
<dbReference type="InterPro" id="IPR011322">
    <property type="entry name" value="N-reg_PII-like_a/b"/>
</dbReference>
<evidence type="ECO:0000256" key="9">
    <source>
        <dbReference type="ARBA" id="ARBA00022605"/>
    </source>
</evidence>
<dbReference type="NCBIfam" id="TIGR03455">
    <property type="entry name" value="HisG_C-term"/>
    <property type="match status" value="1"/>
</dbReference>
<dbReference type="SUPFAM" id="SSF54913">
    <property type="entry name" value="GlnB-like"/>
    <property type="match status" value="1"/>
</dbReference>
<dbReference type="Pfam" id="PF08029">
    <property type="entry name" value="HisG_C"/>
    <property type="match status" value="1"/>
</dbReference>
<dbReference type="GO" id="GO:0003879">
    <property type="term" value="F:ATP phosphoribosyltransferase activity"/>
    <property type="evidence" value="ECO:0007669"/>
    <property type="project" value="UniProtKB-UniRule"/>
</dbReference>
<accession>A0A5A5T5H4</accession>
<comment type="activity regulation">
    <text evidence="18">Feedback inhibited by histidine.</text>
</comment>
<dbReference type="Proteomes" id="UP000322530">
    <property type="component" value="Unassembled WGS sequence"/>
</dbReference>
<evidence type="ECO:0000256" key="6">
    <source>
        <dbReference type="ARBA" id="ARBA00011946"/>
    </source>
</evidence>
<evidence type="ECO:0000259" key="20">
    <source>
        <dbReference type="Pfam" id="PF08029"/>
    </source>
</evidence>
<evidence type="ECO:0000256" key="14">
    <source>
        <dbReference type="ARBA" id="ARBA00022840"/>
    </source>
</evidence>
<feature type="domain" description="Histidine biosynthesis HisG C-terminal" evidence="20">
    <location>
        <begin position="220"/>
        <end position="292"/>
    </location>
</feature>
<dbReference type="FunFam" id="3.30.70.120:FF:000002">
    <property type="entry name" value="ATP phosphoribosyltransferase"/>
    <property type="match status" value="1"/>
</dbReference>
<dbReference type="InterPro" id="IPR013115">
    <property type="entry name" value="HisG_C"/>
</dbReference>
<dbReference type="PANTHER" id="PTHR21403">
    <property type="entry name" value="ATP PHOSPHORIBOSYLTRANSFERASE ATP-PRTASE"/>
    <property type="match status" value="1"/>
</dbReference>
<evidence type="ECO:0000256" key="8">
    <source>
        <dbReference type="ARBA" id="ARBA00022490"/>
    </source>
</evidence>
<comment type="caution">
    <text evidence="21">The sequence shown here is derived from an EMBL/GenBank/DDBJ whole genome shotgun (WGS) entry which is preliminary data.</text>
</comment>
<gene>
    <name evidence="18 21" type="primary">hisG</name>
    <name evidence="21" type="ORF">KDI_02350</name>
</gene>
<evidence type="ECO:0000256" key="1">
    <source>
        <dbReference type="ARBA" id="ARBA00000915"/>
    </source>
</evidence>
<keyword evidence="8 18" id="KW-0963">Cytoplasm</keyword>
<dbReference type="AlphaFoldDB" id="A0A5A5T5H4"/>
<proteinExistence type="inferred from homology"/>
<evidence type="ECO:0000256" key="16">
    <source>
        <dbReference type="ARBA" id="ARBA00023102"/>
    </source>
</evidence>
<keyword evidence="14 18" id="KW-0067">ATP-binding</keyword>
<sequence length="295" mass="32400">MSNMSKLNGDHIKLAIQKDGRLTEDTRNLLRTVGLHFESYKQRLFSICRNFPMDILYVRDDDIAEYVAEGIVDLGIVGRNLVVESEKPVEEILPLNYGHCSLKVAVPAESGITSIEQLSGCNVATSYPVTTSRFFAERDIDVNVITISGSVEITPALGVATAIVDLVSTGSSLRLNDLVAIDNVLDSQSTIIGNRTSLADKQKAIIIERLLTRFRGVMAASEYKYVMMNVPSASLEYISTIMPGLKSPTVLPTADADWMAVHTAIREDVFWDAIEELKKLGAQGILVSSIEKMFV</sequence>
<keyword evidence="11 18" id="KW-0808">Transferase</keyword>
<dbReference type="Gene3D" id="3.40.190.10">
    <property type="entry name" value="Periplasmic binding protein-like II"/>
    <property type="match status" value="2"/>
</dbReference>
<dbReference type="Gene3D" id="3.30.70.120">
    <property type="match status" value="1"/>
</dbReference>